<proteinExistence type="predicted"/>
<keyword evidence="2" id="KW-0238">DNA-binding</keyword>
<dbReference type="Gene3D" id="1.20.120.530">
    <property type="entry name" value="GntR ligand-binding domain-like"/>
    <property type="match status" value="1"/>
</dbReference>
<organism evidence="5 6">
    <name type="scientific">Arthrobacter deserti</name>
    <dbReference type="NCBI Taxonomy" id="1742687"/>
    <lineage>
        <taxon>Bacteria</taxon>
        <taxon>Bacillati</taxon>
        <taxon>Actinomycetota</taxon>
        <taxon>Actinomycetes</taxon>
        <taxon>Micrococcales</taxon>
        <taxon>Micrococcaceae</taxon>
        <taxon>Arthrobacter</taxon>
    </lineage>
</organism>
<feature type="domain" description="HTH gntR-type" evidence="4">
    <location>
        <begin position="12"/>
        <end position="79"/>
    </location>
</feature>
<dbReference type="InterPro" id="IPR008920">
    <property type="entry name" value="TF_FadR/GntR_C"/>
</dbReference>
<dbReference type="SUPFAM" id="SSF48008">
    <property type="entry name" value="GntR ligand-binding domain-like"/>
    <property type="match status" value="1"/>
</dbReference>
<keyword evidence="1" id="KW-0805">Transcription regulation</keyword>
<dbReference type="Gene3D" id="1.10.10.10">
    <property type="entry name" value="Winged helix-like DNA-binding domain superfamily/Winged helix DNA-binding domain"/>
    <property type="match status" value="1"/>
</dbReference>
<keyword evidence="3" id="KW-0804">Transcription</keyword>
<gene>
    <name evidence="5" type="ORF">HER39_18570</name>
</gene>
<dbReference type="PANTHER" id="PTHR43537:SF45">
    <property type="entry name" value="GNTR FAMILY REGULATORY PROTEIN"/>
    <property type="match status" value="1"/>
</dbReference>
<dbReference type="PROSITE" id="PS50949">
    <property type="entry name" value="HTH_GNTR"/>
    <property type="match status" value="1"/>
</dbReference>
<keyword evidence="6" id="KW-1185">Reference proteome</keyword>
<dbReference type="Pfam" id="PF00392">
    <property type="entry name" value="GntR"/>
    <property type="match status" value="1"/>
</dbReference>
<evidence type="ECO:0000256" key="2">
    <source>
        <dbReference type="ARBA" id="ARBA00023125"/>
    </source>
</evidence>
<evidence type="ECO:0000313" key="5">
    <source>
        <dbReference type="EMBL" id="NKX52538.1"/>
    </source>
</evidence>
<dbReference type="InterPro" id="IPR000524">
    <property type="entry name" value="Tscrpt_reg_HTH_GntR"/>
</dbReference>
<dbReference type="InterPro" id="IPR011711">
    <property type="entry name" value="GntR_C"/>
</dbReference>
<evidence type="ECO:0000313" key="6">
    <source>
        <dbReference type="Proteomes" id="UP000523795"/>
    </source>
</evidence>
<dbReference type="SMART" id="SM00895">
    <property type="entry name" value="FCD"/>
    <property type="match status" value="1"/>
</dbReference>
<evidence type="ECO:0000256" key="3">
    <source>
        <dbReference type="ARBA" id="ARBA00023163"/>
    </source>
</evidence>
<dbReference type="SMART" id="SM00345">
    <property type="entry name" value="HTH_GNTR"/>
    <property type="match status" value="1"/>
</dbReference>
<dbReference type="InterPro" id="IPR036390">
    <property type="entry name" value="WH_DNA-bd_sf"/>
</dbReference>
<dbReference type="PRINTS" id="PR00035">
    <property type="entry name" value="HTHGNTR"/>
</dbReference>
<dbReference type="EMBL" id="JAAZSR010000585">
    <property type="protein sequence ID" value="NKX52538.1"/>
    <property type="molecule type" value="Genomic_DNA"/>
</dbReference>
<evidence type="ECO:0000256" key="1">
    <source>
        <dbReference type="ARBA" id="ARBA00023015"/>
    </source>
</evidence>
<dbReference type="PANTHER" id="PTHR43537">
    <property type="entry name" value="TRANSCRIPTIONAL REGULATOR, GNTR FAMILY"/>
    <property type="match status" value="1"/>
</dbReference>
<dbReference type="Proteomes" id="UP000523795">
    <property type="component" value="Unassembled WGS sequence"/>
</dbReference>
<dbReference type="Pfam" id="PF07729">
    <property type="entry name" value="FCD"/>
    <property type="match status" value="1"/>
</dbReference>
<protein>
    <submittedName>
        <fullName evidence="5">GntR family transcriptional regulator</fullName>
    </submittedName>
</protein>
<accession>A0ABX1JTC9</accession>
<evidence type="ECO:0000259" key="4">
    <source>
        <dbReference type="PROSITE" id="PS50949"/>
    </source>
</evidence>
<comment type="caution">
    <text evidence="5">The sequence shown here is derived from an EMBL/GenBank/DDBJ whole genome shotgun (WGS) entry which is preliminary data.</text>
</comment>
<reference evidence="5 6" key="1">
    <citation type="submission" date="2020-04" db="EMBL/GenBank/DDBJ databases">
        <authorList>
            <person name="Liu S."/>
        </authorList>
    </citation>
    <scope>NUCLEOTIDE SEQUENCE [LARGE SCALE GENOMIC DNA]</scope>
    <source>
        <strain evidence="5 6">CGMCC 1.15091</strain>
    </source>
</reference>
<name>A0ABX1JTC9_9MICC</name>
<dbReference type="InterPro" id="IPR036388">
    <property type="entry name" value="WH-like_DNA-bd_sf"/>
</dbReference>
<sequence>MSEPVLQPILIDGTVETIASRLRDAIDKGAFSPGQQLRETSLAQQLNVSRSPVREAMQRLIQEGLLYRVRNRGVFVVELSEADMDDISVARQSVEKTAAKELAKNPRNQVFEDLHHVIHEMKTASENGRPWSDLVDLDLKFHTILVGSLGNRRLMAFYQTLLTETRMSLMMLAQAYPRPEEIAAEHWQLLLTVQGGNLPDLDDQIKQHMDHPAQRRRSMAHKAS</sequence>
<dbReference type="SUPFAM" id="SSF46785">
    <property type="entry name" value="Winged helix' DNA-binding domain"/>
    <property type="match status" value="1"/>
</dbReference>
<dbReference type="CDD" id="cd07377">
    <property type="entry name" value="WHTH_GntR"/>
    <property type="match status" value="1"/>
</dbReference>